<protein>
    <submittedName>
        <fullName evidence="12">General substrate transporter</fullName>
    </submittedName>
</protein>
<feature type="transmembrane region" description="Helical" evidence="10">
    <location>
        <begin position="153"/>
        <end position="175"/>
    </location>
</feature>
<evidence type="ECO:0000313" key="12">
    <source>
        <dbReference type="EMBL" id="PWN26627.1"/>
    </source>
</evidence>
<dbReference type="Gene3D" id="1.20.1250.20">
    <property type="entry name" value="MFS general substrate transporter like domains"/>
    <property type="match status" value="1"/>
</dbReference>
<dbReference type="PROSITE" id="PS50850">
    <property type="entry name" value="MFS"/>
    <property type="match status" value="1"/>
</dbReference>
<dbReference type="InterPro" id="IPR005829">
    <property type="entry name" value="Sugar_transporter_CS"/>
</dbReference>
<dbReference type="PROSITE" id="PS00217">
    <property type="entry name" value="SUGAR_TRANSPORT_2"/>
    <property type="match status" value="1"/>
</dbReference>
<name>A0A316UMW6_9BASI</name>
<evidence type="ECO:0000256" key="6">
    <source>
        <dbReference type="ARBA" id="ARBA00023136"/>
    </source>
</evidence>
<dbReference type="STRING" id="1569628.A0A316UMW6"/>
<dbReference type="InterPro" id="IPR036259">
    <property type="entry name" value="MFS_trans_sf"/>
</dbReference>
<dbReference type="PRINTS" id="PR00171">
    <property type="entry name" value="SUGRTRNSPORT"/>
</dbReference>
<feature type="transmembrane region" description="Helical" evidence="10">
    <location>
        <begin position="124"/>
        <end position="146"/>
    </location>
</feature>
<feature type="domain" description="Major facilitator superfamily (MFS) profile" evidence="11">
    <location>
        <begin position="22"/>
        <end position="491"/>
    </location>
</feature>
<dbReference type="GeneID" id="37026599"/>
<feature type="transmembrane region" description="Helical" evidence="10">
    <location>
        <begin position="282"/>
        <end position="303"/>
    </location>
</feature>
<dbReference type="Proteomes" id="UP000245884">
    <property type="component" value="Unassembled WGS sequence"/>
</dbReference>
<feature type="transmembrane region" description="Helical" evidence="10">
    <location>
        <begin position="394"/>
        <end position="416"/>
    </location>
</feature>
<comment type="subcellular location">
    <subcellularLocation>
        <location evidence="1">Membrane</location>
        <topology evidence="1">Multi-pass membrane protein</topology>
    </subcellularLocation>
</comment>
<accession>A0A316UMW6</accession>
<dbReference type="NCBIfam" id="TIGR00879">
    <property type="entry name" value="SP"/>
    <property type="match status" value="1"/>
</dbReference>
<dbReference type="PROSITE" id="PS00216">
    <property type="entry name" value="SUGAR_TRANSPORT_1"/>
    <property type="match status" value="2"/>
</dbReference>
<dbReference type="PANTHER" id="PTHR48022:SF8">
    <property type="entry name" value="MAJOR FACILITATOR SUPERFAMILY (MFS) PROFILE DOMAIN-CONTAINING PROTEIN-RELATED"/>
    <property type="match status" value="1"/>
</dbReference>
<organism evidence="12 13">
    <name type="scientific">Jaminaea rosea</name>
    <dbReference type="NCBI Taxonomy" id="1569628"/>
    <lineage>
        <taxon>Eukaryota</taxon>
        <taxon>Fungi</taxon>
        <taxon>Dikarya</taxon>
        <taxon>Basidiomycota</taxon>
        <taxon>Ustilaginomycotina</taxon>
        <taxon>Exobasidiomycetes</taxon>
        <taxon>Microstromatales</taxon>
        <taxon>Microstromatales incertae sedis</taxon>
        <taxon>Jaminaea</taxon>
    </lineage>
</organism>
<dbReference type="Pfam" id="PF00083">
    <property type="entry name" value="Sugar_tr"/>
    <property type="match status" value="1"/>
</dbReference>
<dbReference type="PANTHER" id="PTHR48022">
    <property type="entry name" value="PLASTIDIC GLUCOSE TRANSPORTER 4"/>
    <property type="match status" value="1"/>
</dbReference>
<gene>
    <name evidence="12" type="ORF">BDZ90DRAFT_227779</name>
</gene>
<sequence length="580" mass="63932">MLLSHLREVDPRSRSWLHLWAPAFTVGLLGISRGLDEGLISGIINQKSFKVSFDFEEGSEVENSIASMLQAGSIVGSFLAFIVSDLLGRKKTSQMACILWIIGSVVWFTSVHGHSGDGNLSQLLAGRFIAGLGVGMTPVCAPTYLVEIAPRAIRGLAVCIFSASVYIGILLGYWVNYGTSLHISNTNSLQWQAPASLNFVVAGLIFIGCFFIPESPRWLLKVGRREQARKSLYWLRNCGDNDAVVVNEFETICEQLDKEAEARGNRAWYHIFWQMLRTPRNLHILAIGIGIQVFGQFSGGGSMTVFAPKLFGYVGITGSQTKLFTTGIFGVVKLVSSMAAAFFIIDLAGRKTAVMAGLSLQAFCSLYLCIYLKYNYNVDAATETKGQKMASEAGIAMIFLSGLAWAIGVNSVQYLSQFAFSLKPRTELFSLEVRALGVGFISIIHFLCQFGSSRSVNPIIASGGPWSLFLFFFIMSIAALIFVFFMMPEVSGYQLEQIKELFESKPWYLVGATQNRPLRVKDEAAMGDDVPQLGKQSQMEEDRQRAAAVEEKEGSQDGHNDKEEQDKKEQDQIVTRTTTA</sequence>
<dbReference type="InterPro" id="IPR005828">
    <property type="entry name" value="MFS_sugar_transport-like"/>
</dbReference>
<feature type="region of interest" description="Disordered" evidence="9">
    <location>
        <begin position="520"/>
        <end position="580"/>
    </location>
</feature>
<comment type="catalytic activity">
    <reaction evidence="7">
        <text>myo-inositol(out) + H(+)(out) = myo-inositol(in) + H(+)(in)</text>
        <dbReference type="Rhea" id="RHEA:60364"/>
        <dbReference type="ChEBI" id="CHEBI:15378"/>
        <dbReference type="ChEBI" id="CHEBI:17268"/>
    </reaction>
</comment>
<evidence type="ECO:0000256" key="1">
    <source>
        <dbReference type="ARBA" id="ARBA00004141"/>
    </source>
</evidence>
<dbReference type="GO" id="GO:0016020">
    <property type="term" value="C:membrane"/>
    <property type="evidence" value="ECO:0007669"/>
    <property type="project" value="UniProtKB-SubCell"/>
</dbReference>
<feature type="transmembrane region" description="Helical" evidence="10">
    <location>
        <begin position="195"/>
        <end position="212"/>
    </location>
</feature>
<dbReference type="InterPro" id="IPR050360">
    <property type="entry name" value="MFS_Sugar_Transporters"/>
</dbReference>
<reference evidence="12 13" key="1">
    <citation type="journal article" date="2018" name="Mol. Biol. Evol.">
        <title>Broad Genomic Sampling Reveals a Smut Pathogenic Ancestry of the Fungal Clade Ustilaginomycotina.</title>
        <authorList>
            <person name="Kijpornyongpan T."/>
            <person name="Mondo S.J."/>
            <person name="Barry K."/>
            <person name="Sandor L."/>
            <person name="Lee J."/>
            <person name="Lipzen A."/>
            <person name="Pangilinan J."/>
            <person name="LaButti K."/>
            <person name="Hainaut M."/>
            <person name="Henrissat B."/>
            <person name="Grigoriev I.V."/>
            <person name="Spatafora J.W."/>
            <person name="Aime M.C."/>
        </authorList>
    </citation>
    <scope>NUCLEOTIDE SEQUENCE [LARGE SCALE GENOMIC DNA]</scope>
    <source>
        <strain evidence="12 13">MCA 5214</strain>
    </source>
</reference>
<keyword evidence="3 8" id="KW-0813">Transport</keyword>
<feature type="transmembrane region" description="Helical" evidence="10">
    <location>
        <begin position="323"/>
        <end position="345"/>
    </location>
</feature>
<feature type="transmembrane region" description="Helical" evidence="10">
    <location>
        <begin position="467"/>
        <end position="487"/>
    </location>
</feature>
<feature type="compositionally biased region" description="Basic and acidic residues" evidence="9">
    <location>
        <begin position="538"/>
        <end position="571"/>
    </location>
</feature>
<evidence type="ECO:0000256" key="7">
    <source>
        <dbReference type="ARBA" id="ARBA00049119"/>
    </source>
</evidence>
<dbReference type="GO" id="GO:0005351">
    <property type="term" value="F:carbohydrate:proton symporter activity"/>
    <property type="evidence" value="ECO:0007669"/>
    <property type="project" value="TreeGrafter"/>
</dbReference>
<evidence type="ECO:0000313" key="13">
    <source>
        <dbReference type="Proteomes" id="UP000245884"/>
    </source>
</evidence>
<proteinExistence type="inferred from homology"/>
<dbReference type="InterPro" id="IPR003663">
    <property type="entry name" value="Sugar/inositol_transpt"/>
</dbReference>
<evidence type="ECO:0000256" key="3">
    <source>
        <dbReference type="ARBA" id="ARBA00022448"/>
    </source>
</evidence>
<keyword evidence="6 10" id="KW-0472">Membrane</keyword>
<comment type="similarity">
    <text evidence="2 8">Belongs to the major facilitator superfamily. Sugar transporter (TC 2.A.1.1) family.</text>
</comment>
<dbReference type="AlphaFoldDB" id="A0A316UMW6"/>
<evidence type="ECO:0000259" key="11">
    <source>
        <dbReference type="PROSITE" id="PS50850"/>
    </source>
</evidence>
<evidence type="ECO:0000256" key="10">
    <source>
        <dbReference type="SAM" id="Phobius"/>
    </source>
</evidence>
<feature type="transmembrane region" description="Helical" evidence="10">
    <location>
        <begin position="352"/>
        <end position="374"/>
    </location>
</feature>
<keyword evidence="5 10" id="KW-1133">Transmembrane helix</keyword>
<dbReference type="RefSeq" id="XP_025361239.1">
    <property type="nucleotide sequence ID" value="XM_025504776.1"/>
</dbReference>
<feature type="transmembrane region" description="Helical" evidence="10">
    <location>
        <begin position="95"/>
        <end position="112"/>
    </location>
</feature>
<keyword evidence="4 10" id="KW-0812">Transmembrane</keyword>
<evidence type="ECO:0000256" key="9">
    <source>
        <dbReference type="SAM" id="MobiDB-lite"/>
    </source>
</evidence>
<keyword evidence="13" id="KW-1185">Reference proteome</keyword>
<evidence type="ECO:0000256" key="4">
    <source>
        <dbReference type="ARBA" id="ARBA00022692"/>
    </source>
</evidence>
<evidence type="ECO:0000256" key="5">
    <source>
        <dbReference type="ARBA" id="ARBA00022989"/>
    </source>
</evidence>
<dbReference type="OrthoDB" id="508119at2759"/>
<dbReference type="SUPFAM" id="SSF103473">
    <property type="entry name" value="MFS general substrate transporter"/>
    <property type="match status" value="1"/>
</dbReference>
<dbReference type="EMBL" id="KZ819671">
    <property type="protein sequence ID" value="PWN26627.1"/>
    <property type="molecule type" value="Genomic_DNA"/>
</dbReference>
<feature type="transmembrane region" description="Helical" evidence="10">
    <location>
        <begin position="428"/>
        <end position="447"/>
    </location>
</feature>
<feature type="transmembrane region" description="Helical" evidence="10">
    <location>
        <begin position="65"/>
        <end position="83"/>
    </location>
</feature>
<evidence type="ECO:0000256" key="2">
    <source>
        <dbReference type="ARBA" id="ARBA00010992"/>
    </source>
</evidence>
<dbReference type="InterPro" id="IPR020846">
    <property type="entry name" value="MFS_dom"/>
</dbReference>
<evidence type="ECO:0000256" key="8">
    <source>
        <dbReference type="RuleBase" id="RU003346"/>
    </source>
</evidence>